<keyword evidence="5" id="KW-0949">S-adenosyl-L-methionine</keyword>
<dbReference type="SUPFAM" id="SSF52738">
    <property type="entry name" value="Methylesterase CheB, C-terminal domain"/>
    <property type="match status" value="1"/>
</dbReference>
<dbReference type="Proteomes" id="UP000264217">
    <property type="component" value="Unassembled WGS sequence"/>
</dbReference>
<dbReference type="GO" id="GO:0006355">
    <property type="term" value="P:regulation of DNA-templated transcription"/>
    <property type="evidence" value="ECO:0007669"/>
    <property type="project" value="InterPro"/>
</dbReference>
<dbReference type="InterPro" id="IPR000673">
    <property type="entry name" value="Sig_transdc_resp-reg_Me-estase"/>
</dbReference>
<dbReference type="AlphaFoldDB" id="A0A372NXH7"/>
<dbReference type="GO" id="GO:0008984">
    <property type="term" value="F:protein-glutamate methylesterase activity"/>
    <property type="evidence" value="ECO:0007669"/>
    <property type="project" value="InterPro"/>
</dbReference>
<dbReference type="CDD" id="cd16434">
    <property type="entry name" value="CheB-CheR_fusion"/>
    <property type="match status" value="1"/>
</dbReference>
<evidence type="ECO:0000313" key="10">
    <source>
        <dbReference type="EMBL" id="RFZ94816.1"/>
    </source>
</evidence>
<dbReference type="PROSITE" id="PS50122">
    <property type="entry name" value="CHEB"/>
    <property type="match status" value="1"/>
</dbReference>
<feature type="compositionally biased region" description="Polar residues" evidence="7">
    <location>
        <begin position="698"/>
        <end position="714"/>
    </location>
</feature>
<dbReference type="OrthoDB" id="9813151at2"/>
<evidence type="ECO:0000256" key="3">
    <source>
        <dbReference type="ARBA" id="ARBA00022603"/>
    </source>
</evidence>
<dbReference type="CDD" id="cd14686">
    <property type="entry name" value="bZIP"/>
    <property type="match status" value="1"/>
</dbReference>
<keyword evidence="6" id="KW-0145">Chemotaxis</keyword>
<dbReference type="PANTHER" id="PTHR24422:SF27">
    <property type="entry name" value="PROTEIN-GLUTAMATE O-METHYLTRANSFERASE"/>
    <property type="match status" value="1"/>
</dbReference>
<name>A0A372NXH7_9SPHI</name>
<sequence length="983" mass="112072">MPETPEKNEITEQVTIEADPRNTSSESFPVIGLGGSAGSFLSFEKFFSKMPADSGMSFVIIMHLDPNYRSHLDEVFQRFTPMPVSEAVDGMVIEPNKVYLIPRNKDMGMHNRRLLLMPPSKTKGVRQPIDFFLQSLADDQWGKGAGVIFSGMGSDGETGIRMLKEKLGVTLVQDPLTAEYDSMPRAAIGTGLVDFVLAPEEMPHSLIRYMNHPALALDSDQERFAMQTGNAVQKVLMLLRSYTGNDFAQYKMSTITRRIDRRIAYYQLKDYDSYVDLLKENPQEIKTLFNELLIGVTKFFRDEEAFDRLKSKIYNLLKNKNEDDPIRVWIAGCSTGEEAYSVAMIIMECQDEEPNHIQRKVQIYATDLDQDALEHARAGVYHGNIAAYISPERLRRFFTKRGNGYVVNKHMREMIVFAQQNIIKDAPFIRLDLICCRNMLIYFTAELQKRIIPLFYYALNPGGLLLMGPAETIGGFTDMFLSVDHKWKLFERMKGNVQATRLADFPFNVAPVPMLEDKSDKKAPALNPVKSANEFFNRVLIEHVAPAAILVDIKGTILFTNGKTDELLSFPSGQATMSIHKMVREELRYPVEYCISQALADGKNVAVRDVRLKGEKSDQVINLRAVKVEEEGMQDSVLLIFEKSIAPVKRNNRIKAATADESSRVSELERELLFTRQRLNNTIEQMESSMEELKSTNEELQSTNEELQSTNEESLTTKEEMQSLNEELMTINVQYQSKAEELTRLNNDMKNLLDVTEIGTIFLDNNLIILRYTPQVKELFNLISTDIGRPIMHVVDNFEQSLKEDDIREVIDKLAIKEIDMSTYDKEWYRVRIMPYRTSDNFISGAVITFTLITDFKLMQSQLNTLKEYTDAMAEQSTLAMCRLDRSLSITHANPAFLNFFEVLRTDLLGKSLPAFLSQRWQTDATIETLDKCLATGMPQEAAILIPGTDKEIIIRSRLFDAELKNDIFLILFTIDDETISQP</sequence>
<gene>
    <name evidence="10" type="ORF">D0C36_04585</name>
</gene>
<dbReference type="Gene3D" id="3.40.50.150">
    <property type="entry name" value="Vaccinia Virus protein VP39"/>
    <property type="match status" value="1"/>
</dbReference>
<feature type="active site" evidence="6">
    <location>
        <position position="36"/>
    </location>
</feature>
<dbReference type="PROSITE" id="PS50123">
    <property type="entry name" value="CHER"/>
    <property type="match status" value="1"/>
</dbReference>
<dbReference type="SMART" id="SM00138">
    <property type="entry name" value="MeTrc"/>
    <property type="match status" value="1"/>
</dbReference>
<dbReference type="Gene3D" id="1.10.155.10">
    <property type="entry name" value="Chemotaxis receptor methyltransferase CheR, N-terminal domain"/>
    <property type="match status" value="1"/>
</dbReference>
<dbReference type="InterPro" id="IPR022641">
    <property type="entry name" value="CheR_N"/>
</dbReference>
<dbReference type="InterPro" id="IPR036804">
    <property type="entry name" value="CheR_N_sf"/>
</dbReference>
<dbReference type="Pfam" id="PF00989">
    <property type="entry name" value="PAS"/>
    <property type="match status" value="1"/>
</dbReference>
<feature type="domain" description="CheB-type methylesterase" evidence="8">
    <location>
        <begin position="24"/>
        <end position="213"/>
    </location>
</feature>
<evidence type="ECO:0000256" key="7">
    <source>
        <dbReference type="SAM" id="MobiDB-lite"/>
    </source>
</evidence>
<evidence type="ECO:0000256" key="4">
    <source>
        <dbReference type="ARBA" id="ARBA00022679"/>
    </source>
</evidence>
<keyword evidence="11" id="KW-1185">Reference proteome</keyword>
<dbReference type="EC" id="2.1.1.80" evidence="2"/>
<dbReference type="GO" id="GO:0008983">
    <property type="term" value="F:protein-glutamate O-methyltransferase activity"/>
    <property type="evidence" value="ECO:0007669"/>
    <property type="project" value="UniProtKB-EC"/>
</dbReference>
<dbReference type="GO" id="GO:0005737">
    <property type="term" value="C:cytoplasm"/>
    <property type="evidence" value="ECO:0007669"/>
    <property type="project" value="InterPro"/>
</dbReference>
<dbReference type="Pfam" id="PF13596">
    <property type="entry name" value="PAS_10"/>
    <property type="match status" value="1"/>
</dbReference>
<dbReference type="Pfam" id="PF03705">
    <property type="entry name" value="CheR_N"/>
    <property type="match status" value="1"/>
</dbReference>
<dbReference type="SUPFAM" id="SSF47757">
    <property type="entry name" value="Chemotaxis receptor methyltransferase CheR, N-terminal domain"/>
    <property type="match status" value="1"/>
</dbReference>
<reference evidence="10 11" key="1">
    <citation type="submission" date="2018-08" db="EMBL/GenBank/DDBJ databases">
        <title>Mucilaginibacter sp. MYSH2.</title>
        <authorList>
            <person name="Seo T."/>
        </authorList>
    </citation>
    <scope>NUCLEOTIDE SEQUENCE [LARGE SCALE GENOMIC DNA]</scope>
    <source>
        <strain evidence="10 11">MYSH2</strain>
    </source>
</reference>
<dbReference type="CDD" id="cd00130">
    <property type="entry name" value="PAS"/>
    <property type="match status" value="1"/>
</dbReference>
<evidence type="ECO:0000256" key="5">
    <source>
        <dbReference type="ARBA" id="ARBA00022691"/>
    </source>
</evidence>
<dbReference type="InterPro" id="IPR013767">
    <property type="entry name" value="PAS_fold"/>
</dbReference>
<dbReference type="InterPro" id="IPR000014">
    <property type="entry name" value="PAS"/>
</dbReference>
<protein>
    <recommendedName>
        <fullName evidence="2">protein-glutamate O-methyltransferase</fullName>
        <ecNumber evidence="2">2.1.1.80</ecNumber>
    </recommendedName>
</protein>
<dbReference type="SMART" id="SM00091">
    <property type="entry name" value="PAS"/>
    <property type="match status" value="3"/>
</dbReference>
<evidence type="ECO:0000256" key="6">
    <source>
        <dbReference type="PROSITE-ProRule" id="PRU00050"/>
    </source>
</evidence>
<dbReference type="InterPro" id="IPR022642">
    <property type="entry name" value="CheR_C"/>
</dbReference>
<keyword evidence="4" id="KW-0808">Transferase</keyword>
<dbReference type="GO" id="GO:0006935">
    <property type="term" value="P:chemotaxis"/>
    <property type="evidence" value="ECO:0007669"/>
    <property type="project" value="UniProtKB-UniRule"/>
</dbReference>
<comment type="catalytic activity">
    <reaction evidence="1">
        <text>L-glutamyl-[protein] + S-adenosyl-L-methionine = [protein]-L-glutamate 5-O-methyl ester + S-adenosyl-L-homocysteine</text>
        <dbReference type="Rhea" id="RHEA:24452"/>
        <dbReference type="Rhea" id="RHEA-COMP:10208"/>
        <dbReference type="Rhea" id="RHEA-COMP:10311"/>
        <dbReference type="ChEBI" id="CHEBI:29973"/>
        <dbReference type="ChEBI" id="CHEBI:57856"/>
        <dbReference type="ChEBI" id="CHEBI:59789"/>
        <dbReference type="ChEBI" id="CHEBI:82795"/>
        <dbReference type="EC" id="2.1.1.80"/>
    </reaction>
</comment>
<organism evidence="10 11">
    <name type="scientific">Mucilaginibacter conchicola</name>
    <dbReference type="NCBI Taxonomy" id="2303333"/>
    <lineage>
        <taxon>Bacteria</taxon>
        <taxon>Pseudomonadati</taxon>
        <taxon>Bacteroidota</taxon>
        <taxon>Sphingobacteriia</taxon>
        <taxon>Sphingobacteriales</taxon>
        <taxon>Sphingobacteriaceae</taxon>
        <taxon>Mucilaginibacter</taxon>
    </lineage>
</organism>
<evidence type="ECO:0000259" key="8">
    <source>
        <dbReference type="PROSITE" id="PS50122"/>
    </source>
</evidence>
<dbReference type="GO" id="GO:0000156">
    <property type="term" value="F:phosphorelay response regulator activity"/>
    <property type="evidence" value="ECO:0007669"/>
    <property type="project" value="InterPro"/>
</dbReference>
<dbReference type="PRINTS" id="PR00996">
    <property type="entry name" value="CHERMTFRASE"/>
</dbReference>
<dbReference type="Pfam" id="PF13426">
    <property type="entry name" value="PAS_9"/>
    <property type="match status" value="1"/>
</dbReference>
<evidence type="ECO:0000256" key="2">
    <source>
        <dbReference type="ARBA" id="ARBA00012534"/>
    </source>
</evidence>
<dbReference type="Pfam" id="PF01339">
    <property type="entry name" value="CheB_methylest"/>
    <property type="match status" value="1"/>
</dbReference>
<accession>A0A372NXH7</accession>
<dbReference type="RefSeq" id="WP_117390374.1">
    <property type="nucleotide sequence ID" value="NZ_QWDC01000001.1"/>
</dbReference>
<feature type="compositionally biased region" description="Basic and acidic residues" evidence="7">
    <location>
        <begin position="1"/>
        <end position="10"/>
    </location>
</feature>
<dbReference type="InterPro" id="IPR050903">
    <property type="entry name" value="Bact_Chemotaxis_MeTrfase"/>
</dbReference>
<dbReference type="InterPro" id="IPR035965">
    <property type="entry name" value="PAS-like_dom_sf"/>
</dbReference>
<dbReference type="GO" id="GO:0032259">
    <property type="term" value="P:methylation"/>
    <property type="evidence" value="ECO:0007669"/>
    <property type="project" value="UniProtKB-KW"/>
</dbReference>
<dbReference type="PANTHER" id="PTHR24422">
    <property type="entry name" value="CHEMOTAXIS PROTEIN METHYLTRANSFERASE"/>
    <property type="match status" value="1"/>
</dbReference>
<evidence type="ECO:0000259" key="9">
    <source>
        <dbReference type="PROSITE" id="PS50123"/>
    </source>
</evidence>
<dbReference type="InterPro" id="IPR029063">
    <property type="entry name" value="SAM-dependent_MTases_sf"/>
</dbReference>
<evidence type="ECO:0000313" key="11">
    <source>
        <dbReference type="Proteomes" id="UP000264217"/>
    </source>
</evidence>
<keyword evidence="3" id="KW-0489">Methyltransferase</keyword>
<keyword evidence="6" id="KW-0378">Hydrolase</keyword>
<feature type="domain" description="CheR-type methyltransferase" evidence="9">
    <location>
        <begin position="233"/>
        <end position="491"/>
    </location>
</feature>
<dbReference type="Pfam" id="PF01739">
    <property type="entry name" value="CheR"/>
    <property type="match status" value="1"/>
</dbReference>
<dbReference type="Gene3D" id="3.30.450.20">
    <property type="entry name" value="PAS domain"/>
    <property type="match status" value="3"/>
</dbReference>
<dbReference type="Gene3D" id="3.40.50.180">
    <property type="entry name" value="Methylesterase CheB, C-terminal domain"/>
    <property type="match status" value="1"/>
</dbReference>
<proteinExistence type="predicted"/>
<feature type="region of interest" description="Disordered" evidence="7">
    <location>
        <begin position="1"/>
        <end position="26"/>
    </location>
</feature>
<comment type="caution">
    <text evidence="10">The sequence shown here is derived from an EMBL/GenBank/DDBJ whole genome shotgun (WGS) entry which is preliminary data.</text>
</comment>
<feature type="active site" evidence="6">
    <location>
        <position position="155"/>
    </location>
</feature>
<evidence type="ECO:0000256" key="1">
    <source>
        <dbReference type="ARBA" id="ARBA00001541"/>
    </source>
</evidence>
<feature type="active site" evidence="6">
    <location>
        <position position="63"/>
    </location>
</feature>
<dbReference type="InterPro" id="IPR000780">
    <property type="entry name" value="CheR_MeTrfase"/>
</dbReference>
<dbReference type="EMBL" id="QWDC01000001">
    <property type="protein sequence ID" value="RFZ94816.1"/>
    <property type="molecule type" value="Genomic_DNA"/>
</dbReference>
<dbReference type="SUPFAM" id="SSF55785">
    <property type="entry name" value="PYP-like sensor domain (PAS domain)"/>
    <property type="match status" value="2"/>
</dbReference>
<dbReference type="InterPro" id="IPR035909">
    <property type="entry name" value="CheB_C"/>
</dbReference>
<dbReference type="SUPFAM" id="SSF53335">
    <property type="entry name" value="S-adenosyl-L-methionine-dependent methyltransferases"/>
    <property type="match status" value="1"/>
</dbReference>
<feature type="region of interest" description="Disordered" evidence="7">
    <location>
        <begin position="694"/>
        <end position="714"/>
    </location>
</feature>